<sequence>AEHLRGKKHRRLRSLRAERRAQEQRSLFVSGFARGTSGAELAEYFGAFGDVAAVVMDKEKVGVSQGGGPGKGGTGPGLTGCVAVRLSVVPAPPPPPPFSLPGAYAIVELRDAAGRERALAEPQHGLAGHRLRVRPR</sequence>
<organism evidence="1 2">
    <name type="scientific">Pygoscelis papua</name>
    <name type="common">Gentoo penguin</name>
    <dbReference type="NCBI Taxonomy" id="30457"/>
    <lineage>
        <taxon>Eukaryota</taxon>
        <taxon>Metazoa</taxon>
        <taxon>Chordata</taxon>
        <taxon>Craniata</taxon>
        <taxon>Vertebrata</taxon>
        <taxon>Euteleostomi</taxon>
        <taxon>Archelosauria</taxon>
        <taxon>Archosauria</taxon>
        <taxon>Dinosauria</taxon>
        <taxon>Saurischia</taxon>
        <taxon>Theropoda</taxon>
        <taxon>Coelurosauria</taxon>
        <taxon>Aves</taxon>
        <taxon>Neognathae</taxon>
        <taxon>Neoaves</taxon>
        <taxon>Aequornithes</taxon>
        <taxon>Sphenisciformes</taxon>
        <taxon>Spheniscidae</taxon>
        <taxon>Pygoscelis</taxon>
    </lineage>
</organism>
<accession>A0AA40GZC4</accession>
<protein>
    <submittedName>
        <fullName evidence="1">STPAP polymerase</fullName>
    </submittedName>
</protein>
<dbReference type="AlphaFoldDB" id="A0AA40GZC4"/>
<feature type="non-terminal residue" evidence="1">
    <location>
        <position position="136"/>
    </location>
</feature>
<dbReference type="Gene3D" id="3.30.70.330">
    <property type="match status" value="1"/>
</dbReference>
<evidence type="ECO:0000313" key="2">
    <source>
        <dbReference type="Proteomes" id="UP001177209"/>
    </source>
</evidence>
<reference evidence="1" key="1">
    <citation type="submission" date="2021-05" db="EMBL/GenBank/DDBJ databases">
        <title>A comprehensive genomic history of the evolution of penguins.</title>
        <authorList>
            <person name="Bi X."/>
        </authorList>
    </citation>
    <scope>NUCLEOTIDE SEQUENCE</scope>
    <source>
        <strain evidence="1">Gentoo_SouthGeorgia</strain>
        <tissue evidence="1">Blood</tissue>
    </source>
</reference>
<keyword evidence="2" id="KW-1185">Reference proteome</keyword>
<evidence type="ECO:0000313" key="1">
    <source>
        <dbReference type="EMBL" id="KAK1196729.1"/>
    </source>
</evidence>
<gene>
    <name evidence="1" type="primary">Tut1_1</name>
    <name evidence="1" type="ORF">KCX86_0014509</name>
</gene>
<name>A0AA40GZC4_PYGPA</name>
<dbReference type="InterPro" id="IPR035979">
    <property type="entry name" value="RBD_domain_sf"/>
</dbReference>
<dbReference type="GO" id="GO:0003676">
    <property type="term" value="F:nucleic acid binding"/>
    <property type="evidence" value="ECO:0007669"/>
    <property type="project" value="InterPro"/>
</dbReference>
<comment type="caution">
    <text evidence="1">The sequence shown here is derived from an EMBL/GenBank/DDBJ whole genome shotgun (WGS) entry which is preliminary data.</text>
</comment>
<dbReference type="EMBL" id="JAHCLZ010005973">
    <property type="protein sequence ID" value="KAK1196729.1"/>
    <property type="molecule type" value="Genomic_DNA"/>
</dbReference>
<dbReference type="SUPFAM" id="SSF54928">
    <property type="entry name" value="RNA-binding domain, RBD"/>
    <property type="match status" value="1"/>
</dbReference>
<proteinExistence type="predicted"/>
<feature type="non-terminal residue" evidence="1">
    <location>
        <position position="1"/>
    </location>
</feature>
<dbReference type="InterPro" id="IPR012677">
    <property type="entry name" value="Nucleotide-bd_a/b_plait_sf"/>
</dbReference>
<dbReference type="Proteomes" id="UP001177209">
    <property type="component" value="Unassembled WGS sequence"/>
</dbReference>